<sequence>MATAYKVKVSASDTGLLKFKQDEATAQKVSDLLQQDLERHHVFFNASGFHDHIVHQLLTLYGTGASAQHLQKAYDDNSSYMKPAQATHDSVLEELRAGWHEAAPKYLGKGNHYPDFLAFFQREIETRGFEEVLLEYVFKGDEVAESVYARLFAGILHPIIQLLFGLEWSQPAIIASALAQTCVHKDNLRDFLTKAETLARADEGNQPPAAASSPTMLSLYEELRLPENEKLARSARFTDELHISGGVFARAYEEAARFASRIRVDEAALEERTAEMVHASALVAAAAAWKPPHEPKYDFFLIHHLTSAPVFLTFNKYPWLPQSSKARLLEWKLRLDAIEYIARGCPALDASILSAYVPRDDSQRQDGAQRPEVSDPEDLLPRVHGMHDDGHIVKVARSLLIAREASRGYEDKAWHVIKEGDYARMMHMLLDGATGSGGVWVRSAGFDEAWKDIPNITWKVRL</sequence>
<comment type="caution">
    <text evidence="1">The sequence shown here is derived from an EMBL/GenBank/DDBJ whole genome shotgun (WGS) entry which is preliminary data.</text>
</comment>
<dbReference type="EMBL" id="CM047945">
    <property type="protein sequence ID" value="KAI9898266.1"/>
    <property type="molecule type" value="Genomic_DNA"/>
</dbReference>
<evidence type="ECO:0000313" key="1">
    <source>
        <dbReference type="EMBL" id="KAI9898266.1"/>
    </source>
</evidence>
<proteinExistence type="predicted"/>
<reference evidence="1" key="1">
    <citation type="submission" date="2022-10" db="EMBL/GenBank/DDBJ databases">
        <title>Complete Genome of Trichothecium roseum strain YXFP-22015, a Plant Pathogen Isolated from Citrus.</title>
        <authorList>
            <person name="Wang Y."/>
            <person name="Zhu L."/>
        </authorList>
    </citation>
    <scope>NUCLEOTIDE SEQUENCE</scope>
    <source>
        <strain evidence="1">YXFP-22015</strain>
    </source>
</reference>
<gene>
    <name evidence="1" type="ORF">N3K66_006626</name>
</gene>
<keyword evidence="2" id="KW-1185">Reference proteome</keyword>
<organism evidence="1 2">
    <name type="scientific">Trichothecium roseum</name>
    <dbReference type="NCBI Taxonomy" id="47278"/>
    <lineage>
        <taxon>Eukaryota</taxon>
        <taxon>Fungi</taxon>
        <taxon>Dikarya</taxon>
        <taxon>Ascomycota</taxon>
        <taxon>Pezizomycotina</taxon>
        <taxon>Sordariomycetes</taxon>
        <taxon>Hypocreomycetidae</taxon>
        <taxon>Hypocreales</taxon>
        <taxon>Hypocreales incertae sedis</taxon>
        <taxon>Trichothecium</taxon>
    </lineage>
</organism>
<evidence type="ECO:0000313" key="2">
    <source>
        <dbReference type="Proteomes" id="UP001163324"/>
    </source>
</evidence>
<name>A0ACC0UVW4_9HYPO</name>
<accession>A0ACC0UVW4</accession>
<dbReference type="Proteomes" id="UP001163324">
    <property type="component" value="Chromosome 6"/>
</dbReference>
<protein>
    <submittedName>
        <fullName evidence="1">Uncharacterized protein</fullName>
    </submittedName>
</protein>